<keyword evidence="7 9" id="KW-0675">Receptor</keyword>
<feature type="transmembrane region" description="Helical" evidence="10">
    <location>
        <begin position="300"/>
        <end position="321"/>
    </location>
</feature>
<dbReference type="RefSeq" id="XP_036361060.1">
    <property type="nucleotide sequence ID" value="XM_036505167.1"/>
</dbReference>
<evidence type="ECO:0000259" key="11">
    <source>
        <dbReference type="PROSITE" id="PS50262"/>
    </source>
</evidence>
<comment type="subcellular location">
    <subcellularLocation>
        <location evidence="1">Membrane</location>
        <topology evidence="1">Multi-pass membrane protein</topology>
    </subcellularLocation>
</comment>
<dbReference type="PANTHER" id="PTHR45695:SF15">
    <property type="entry name" value="OPSIN RH2"/>
    <property type="match status" value="1"/>
</dbReference>
<keyword evidence="8 9" id="KW-0807">Transducer</keyword>
<dbReference type="InterPro" id="IPR000276">
    <property type="entry name" value="GPCR_Rhodpsn"/>
</dbReference>
<evidence type="ECO:0000256" key="1">
    <source>
        <dbReference type="ARBA" id="ARBA00004141"/>
    </source>
</evidence>
<evidence type="ECO:0000256" key="4">
    <source>
        <dbReference type="ARBA" id="ARBA00022989"/>
    </source>
</evidence>
<dbReference type="SMART" id="SM01381">
    <property type="entry name" value="7TM_GPCR_Srsx"/>
    <property type="match status" value="1"/>
</dbReference>
<comment type="similarity">
    <text evidence="2 9">Belongs to the G-protein coupled receptor 1 family.</text>
</comment>
<evidence type="ECO:0000256" key="6">
    <source>
        <dbReference type="ARBA" id="ARBA00023136"/>
    </source>
</evidence>
<dbReference type="PROSITE" id="PS00237">
    <property type="entry name" value="G_PROTEIN_RECEP_F1_1"/>
    <property type="match status" value="1"/>
</dbReference>
<accession>A0A7E6F1B3</accession>
<feature type="transmembrane region" description="Helical" evidence="10">
    <location>
        <begin position="341"/>
        <end position="360"/>
    </location>
</feature>
<dbReference type="PROSITE" id="PS50262">
    <property type="entry name" value="G_PROTEIN_RECEP_F1_2"/>
    <property type="match status" value="1"/>
</dbReference>
<name>A0A7E6F1B3_9MOLL</name>
<dbReference type="InterPro" id="IPR000611">
    <property type="entry name" value="NPY_rcpt"/>
</dbReference>
<evidence type="ECO:0000256" key="3">
    <source>
        <dbReference type="ARBA" id="ARBA00022692"/>
    </source>
</evidence>
<keyword evidence="4 10" id="KW-1133">Transmembrane helix</keyword>
<feature type="transmembrane region" description="Helical" evidence="10">
    <location>
        <begin position="30"/>
        <end position="51"/>
    </location>
</feature>
<evidence type="ECO:0000256" key="9">
    <source>
        <dbReference type="RuleBase" id="RU000688"/>
    </source>
</evidence>
<proteinExistence type="inferred from homology"/>
<dbReference type="KEGG" id="osn:115214863"/>
<keyword evidence="5 9" id="KW-0297">G-protein coupled receptor</keyword>
<dbReference type="PANTHER" id="PTHR45695">
    <property type="entry name" value="LEUCOKININ RECEPTOR-RELATED"/>
    <property type="match status" value="1"/>
</dbReference>
<dbReference type="Proteomes" id="UP000515154">
    <property type="component" value="Linkage group LG8"/>
</dbReference>
<dbReference type="Pfam" id="PF00001">
    <property type="entry name" value="7tm_1"/>
    <property type="match status" value="1"/>
</dbReference>
<evidence type="ECO:0000256" key="7">
    <source>
        <dbReference type="ARBA" id="ARBA00023170"/>
    </source>
</evidence>
<keyword evidence="12" id="KW-1185">Reference proteome</keyword>
<keyword evidence="6 10" id="KW-0472">Membrane</keyword>
<evidence type="ECO:0000256" key="10">
    <source>
        <dbReference type="SAM" id="Phobius"/>
    </source>
</evidence>
<keyword evidence="3 9" id="KW-0812">Transmembrane</keyword>
<sequence length="434" mass="49641">MNSSEEEDYEYDYDKTVSVIPLEELVPVSIVYSITLFLGVTGNSLVIFCILRYNRMRSITNILLLSLASADLLLVVICVPIKGVAFFSFTWTMGEVLCKAVHYLQNVSMLCSVFTLTVISIERYIAIRHPLKAKYICTLVHARLVIMGVWILSFIGSLPVLFGQLILIYGNTNISTPVFKPWVLLPNKRLILLISYGNVIKLTPVVWPVEGQAHTQTYTHTLSTLCYVYLVIPFTCTLRVLGYILSIFLFFSYFSMVNNGCIKDSSGSRTGFRSIYITGDRRRKKTTEEDDKTKMQVVKMLVVVVLLFIICWAPILINNVMIGFDYLPRLHYGYLKPMRMAFNLMAYFNSCINPIVYSFMSKNFREKFKHSFRTLFRGRFTGADRIWTQRGTVSFTTRTTSLNRSKLYSMKGPVEKDVSISSVTENCKIILVPD</sequence>
<evidence type="ECO:0000313" key="13">
    <source>
        <dbReference type="RefSeq" id="XP_036361060.1"/>
    </source>
</evidence>
<evidence type="ECO:0000256" key="5">
    <source>
        <dbReference type="ARBA" id="ARBA00023040"/>
    </source>
</evidence>
<dbReference type="GO" id="GO:0004983">
    <property type="term" value="F:neuropeptide Y receptor activity"/>
    <property type="evidence" value="ECO:0007669"/>
    <property type="project" value="InterPro"/>
</dbReference>
<dbReference type="GO" id="GO:0005886">
    <property type="term" value="C:plasma membrane"/>
    <property type="evidence" value="ECO:0007669"/>
    <property type="project" value="TreeGrafter"/>
</dbReference>
<dbReference type="PRINTS" id="PR01012">
    <property type="entry name" value="NRPEPTIDEYR"/>
</dbReference>
<feature type="domain" description="G-protein coupled receptors family 1 profile" evidence="11">
    <location>
        <begin position="42"/>
        <end position="357"/>
    </location>
</feature>
<organism evidence="12 13">
    <name type="scientific">Octopus sinensis</name>
    <name type="common">East Asian common octopus</name>
    <dbReference type="NCBI Taxonomy" id="2607531"/>
    <lineage>
        <taxon>Eukaryota</taxon>
        <taxon>Metazoa</taxon>
        <taxon>Spiralia</taxon>
        <taxon>Lophotrochozoa</taxon>
        <taxon>Mollusca</taxon>
        <taxon>Cephalopoda</taxon>
        <taxon>Coleoidea</taxon>
        <taxon>Octopodiformes</taxon>
        <taxon>Octopoda</taxon>
        <taxon>Incirrata</taxon>
        <taxon>Octopodidae</taxon>
        <taxon>Octopus</taxon>
    </lineage>
</organism>
<feature type="transmembrane region" description="Helical" evidence="10">
    <location>
        <begin position="227"/>
        <end position="254"/>
    </location>
</feature>
<dbReference type="AlphaFoldDB" id="A0A7E6F1B3"/>
<reference evidence="13" key="1">
    <citation type="submission" date="2025-08" db="UniProtKB">
        <authorList>
            <consortium name="RefSeq"/>
        </authorList>
    </citation>
    <scope>IDENTIFICATION</scope>
</reference>
<gene>
    <name evidence="13" type="primary">LOC115214863</name>
</gene>
<feature type="transmembrane region" description="Helical" evidence="10">
    <location>
        <begin position="63"/>
        <end position="91"/>
    </location>
</feature>
<feature type="transmembrane region" description="Helical" evidence="10">
    <location>
        <begin position="103"/>
        <end position="121"/>
    </location>
</feature>
<dbReference type="Gene3D" id="1.20.1070.10">
    <property type="entry name" value="Rhodopsin 7-helix transmembrane proteins"/>
    <property type="match status" value="1"/>
</dbReference>
<evidence type="ECO:0000256" key="2">
    <source>
        <dbReference type="ARBA" id="ARBA00010663"/>
    </source>
</evidence>
<dbReference type="PRINTS" id="PR00237">
    <property type="entry name" value="GPCRRHODOPSN"/>
</dbReference>
<dbReference type="SUPFAM" id="SSF81321">
    <property type="entry name" value="Family A G protein-coupled receptor-like"/>
    <property type="match status" value="1"/>
</dbReference>
<evidence type="ECO:0000256" key="8">
    <source>
        <dbReference type="ARBA" id="ARBA00023224"/>
    </source>
</evidence>
<evidence type="ECO:0000313" key="12">
    <source>
        <dbReference type="Proteomes" id="UP000515154"/>
    </source>
</evidence>
<dbReference type="InterPro" id="IPR017452">
    <property type="entry name" value="GPCR_Rhodpsn_7TM"/>
</dbReference>
<protein>
    <submittedName>
        <fullName evidence="13">Galanin receptor 2b-like</fullName>
    </submittedName>
</protein>